<accession>A0ABP8GSA7</accession>
<feature type="domain" description="HTH araC/xylS-type" evidence="4">
    <location>
        <begin position="166"/>
        <end position="264"/>
    </location>
</feature>
<keyword evidence="3" id="KW-0804">Transcription</keyword>
<evidence type="ECO:0000256" key="2">
    <source>
        <dbReference type="ARBA" id="ARBA00023125"/>
    </source>
</evidence>
<organism evidence="5 6">
    <name type="scientific">Mucilaginibacter gynuensis</name>
    <dbReference type="NCBI Taxonomy" id="1302236"/>
    <lineage>
        <taxon>Bacteria</taxon>
        <taxon>Pseudomonadati</taxon>
        <taxon>Bacteroidota</taxon>
        <taxon>Sphingobacteriia</taxon>
        <taxon>Sphingobacteriales</taxon>
        <taxon>Sphingobacteriaceae</taxon>
        <taxon>Mucilaginibacter</taxon>
    </lineage>
</organism>
<dbReference type="InterPro" id="IPR009057">
    <property type="entry name" value="Homeodomain-like_sf"/>
</dbReference>
<sequence length="267" mass="30220">MLKLAKGEYSGQVSSSFAAGGLRVTLTDYRAERLCSPLHTHENAHLSYSLTGDVLVGRKRLNGLLTNSEKFSYIRAGEYHQTQMGPGTGRNINLELEPAFMQQYELKENHLETLTNTPGAGLVMLRLLRELDLQDAGSQDQVHFLTLSLLQDQQAIVTSRPPLWVNIVREFLHDNWDREISLRELSDIAGVHPVTISKHFGRYFACNLGEYRRRLKLEKALALLSDGNYSLTEVAYHCGFFDQCHFIRALKDETGFLPKRLRALTTG</sequence>
<dbReference type="InterPro" id="IPR018060">
    <property type="entry name" value="HTH_AraC"/>
</dbReference>
<evidence type="ECO:0000313" key="5">
    <source>
        <dbReference type="EMBL" id="GAA4329241.1"/>
    </source>
</evidence>
<evidence type="ECO:0000256" key="3">
    <source>
        <dbReference type="ARBA" id="ARBA00023163"/>
    </source>
</evidence>
<name>A0ABP8GSA7_9SPHI</name>
<gene>
    <name evidence="5" type="ORF">GCM10023149_33810</name>
</gene>
<dbReference type="Pfam" id="PF12833">
    <property type="entry name" value="HTH_18"/>
    <property type="match status" value="1"/>
</dbReference>
<reference evidence="6" key="1">
    <citation type="journal article" date="2019" name="Int. J. Syst. Evol. Microbiol.">
        <title>The Global Catalogue of Microorganisms (GCM) 10K type strain sequencing project: providing services to taxonomists for standard genome sequencing and annotation.</title>
        <authorList>
            <consortium name="The Broad Institute Genomics Platform"/>
            <consortium name="The Broad Institute Genome Sequencing Center for Infectious Disease"/>
            <person name="Wu L."/>
            <person name="Ma J."/>
        </authorList>
    </citation>
    <scope>NUCLEOTIDE SEQUENCE [LARGE SCALE GENOMIC DNA]</scope>
    <source>
        <strain evidence="6">JCM 17705</strain>
    </source>
</reference>
<evidence type="ECO:0000256" key="1">
    <source>
        <dbReference type="ARBA" id="ARBA00023015"/>
    </source>
</evidence>
<dbReference type="PROSITE" id="PS01124">
    <property type="entry name" value="HTH_ARAC_FAMILY_2"/>
    <property type="match status" value="1"/>
</dbReference>
<keyword evidence="2" id="KW-0238">DNA-binding</keyword>
<dbReference type="Proteomes" id="UP001500582">
    <property type="component" value="Unassembled WGS sequence"/>
</dbReference>
<keyword evidence="6" id="KW-1185">Reference proteome</keyword>
<dbReference type="InterPro" id="IPR050204">
    <property type="entry name" value="AraC_XylS_family_regulators"/>
</dbReference>
<dbReference type="PANTHER" id="PTHR46796:SF12">
    <property type="entry name" value="HTH-TYPE DNA-BINDING TRANSCRIPTIONAL ACTIVATOR EUTR"/>
    <property type="match status" value="1"/>
</dbReference>
<dbReference type="SUPFAM" id="SSF46689">
    <property type="entry name" value="Homeodomain-like"/>
    <property type="match status" value="2"/>
</dbReference>
<keyword evidence="1" id="KW-0805">Transcription regulation</keyword>
<dbReference type="SMART" id="SM00342">
    <property type="entry name" value="HTH_ARAC"/>
    <property type="match status" value="1"/>
</dbReference>
<dbReference type="PANTHER" id="PTHR46796">
    <property type="entry name" value="HTH-TYPE TRANSCRIPTIONAL ACTIVATOR RHAS-RELATED"/>
    <property type="match status" value="1"/>
</dbReference>
<comment type="caution">
    <text evidence="5">The sequence shown here is derived from an EMBL/GenBank/DDBJ whole genome shotgun (WGS) entry which is preliminary data.</text>
</comment>
<protein>
    <recommendedName>
        <fullName evidence="4">HTH araC/xylS-type domain-containing protein</fullName>
    </recommendedName>
</protein>
<evidence type="ECO:0000313" key="6">
    <source>
        <dbReference type="Proteomes" id="UP001500582"/>
    </source>
</evidence>
<dbReference type="EMBL" id="BAABFT010000009">
    <property type="protein sequence ID" value="GAA4329241.1"/>
    <property type="molecule type" value="Genomic_DNA"/>
</dbReference>
<proteinExistence type="predicted"/>
<dbReference type="RefSeq" id="WP_345212315.1">
    <property type="nucleotide sequence ID" value="NZ_BAABFT010000009.1"/>
</dbReference>
<evidence type="ECO:0000259" key="4">
    <source>
        <dbReference type="PROSITE" id="PS01124"/>
    </source>
</evidence>
<dbReference type="Gene3D" id="1.10.10.60">
    <property type="entry name" value="Homeodomain-like"/>
    <property type="match status" value="1"/>
</dbReference>